<feature type="compositionally biased region" description="Polar residues" evidence="1">
    <location>
        <begin position="20"/>
        <end position="30"/>
    </location>
</feature>
<keyword evidence="3" id="KW-1185">Reference proteome</keyword>
<feature type="non-terminal residue" evidence="2">
    <location>
        <position position="1"/>
    </location>
</feature>
<evidence type="ECO:0000313" key="2">
    <source>
        <dbReference type="EMBL" id="MCI97371.1"/>
    </source>
</evidence>
<reference evidence="2 3" key="1">
    <citation type="journal article" date="2018" name="Front. Plant Sci.">
        <title>Red Clover (Trifolium pratense) and Zigzag Clover (T. medium) - A Picture of Genomic Similarities and Differences.</title>
        <authorList>
            <person name="Dluhosova J."/>
            <person name="Istvanek J."/>
            <person name="Nedelnik J."/>
            <person name="Repkova J."/>
        </authorList>
    </citation>
    <scope>NUCLEOTIDE SEQUENCE [LARGE SCALE GENOMIC DNA]</scope>
    <source>
        <strain evidence="3">cv. 10/8</strain>
        <tissue evidence="2">Leaf</tissue>
    </source>
</reference>
<organism evidence="2 3">
    <name type="scientific">Trifolium medium</name>
    <dbReference type="NCBI Taxonomy" id="97028"/>
    <lineage>
        <taxon>Eukaryota</taxon>
        <taxon>Viridiplantae</taxon>
        <taxon>Streptophyta</taxon>
        <taxon>Embryophyta</taxon>
        <taxon>Tracheophyta</taxon>
        <taxon>Spermatophyta</taxon>
        <taxon>Magnoliopsida</taxon>
        <taxon>eudicotyledons</taxon>
        <taxon>Gunneridae</taxon>
        <taxon>Pentapetalae</taxon>
        <taxon>rosids</taxon>
        <taxon>fabids</taxon>
        <taxon>Fabales</taxon>
        <taxon>Fabaceae</taxon>
        <taxon>Papilionoideae</taxon>
        <taxon>50 kb inversion clade</taxon>
        <taxon>NPAAA clade</taxon>
        <taxon>Hologalegina</taxon>
        <taxon>IRL clade</taxon>
        <taxon>Trifolieae</taxon>
        <taxon>Trifolium</taxon>
    </lineage>
</organism>
<protein>
    <submittedName>
        <fullName evidence="2">Uncharacterized protein</fullName>
    </submittedName>
</protein>
<feature type="region of interest" description="Disordered" evidence="1">
    <location>
        <begin position="20"/>
        <end position="43"/>
    </location>
</feature>
<dbReference type="EMBL" id="LXQA011441401">
    <property type="protein sequence ID" value="MCI97371.1"/>
    <property type="molecule type" value="Genomic_DNA"/>
</dbReference>
<evidence type="ECO:0000256" key="1">
    <source>
        <dbReference type="SAM" id="MobiDB-lite"/>
    </source>
</evidence>
<evidence type="ECO:0000313" key="3">
    <source>
        <dbReference type="Proteomes" id="UP000265520"/>
    </source>
</evidence>
<proteinExistence type="predicted"/>
<comment type="caution">
    <text evidence="2">The sequence shown here is derived from an EMBL/GenBank/DDBJ whole genome shotgun (WGS) entry which is preliminary data.</text>
</comment>
<dbReference type="Proteomes" id="UP000265520">
    <property type="component" value="Unassembled WGS sequence"/>
</dbReference>
<accession>A0A392WEQ1</accession>
<name>A0A392WEQ1_9FABA</name>
<dbReference type="AlphaFoldDB" id="A0A392WEQ1"/>
<sequence length="43" mass="4727">QPRPAPLWSTEIPAIAAENLTLQPYPSRQGSAPRRSTGIARDR</sequence>